<dbReference type="SUPFAM" id="SSF50998">
    <property type="entry name" value="Quinoprotein alcohol dehydrogenase-like"/>
    <property type="match status" value="1"/>
</dbReference>
<gene>
    <name evidence="2" type="ORF">ITX44_37120</name>
</gene>
<dbReference type="InterPro" id="IPR002372">
    <property type="entry name" value="PQQ_rpt_dom"/>
</dbReference>
<protein>
    <submittedName>
        <fullName evidence="2">PQQ-binding-like beta-propeller repeat protein</fullName>
    </submittedName>
</protein>
<evidence type="ECO:0000259" key="1">
    <source>
        <dbReference type="Pfam" id="PF13360"/>
    </source>
</evidence>
<dbReference type="RefSeq" id="WP_205363766.1">
    <property type="nucleotide sequence ID" value="NZ_JADKYB010000031.1"/>
</dbReference>
<reference evidence="2 3" key="1">
    <citation type="submission" date="2021-01" db="EMBL/GenBank/DDBJ databases">
        <title>Streptomyces acididurans sp. nov., isolated from a peat swamp forest soil.</title>
        <authorList>
            <person name="Chantavorakit T."/>
            <person name="Duangmal K."/>
        </authorList>
    </citation>
    <scope>NUCLEOTIDE SEQUENCE [LARGE SCALE GENOMIC DNA]</scope>
    <source>
        <strain evidence="2 3">KK5PA1</strain>
    </source>
</reference>
<dbReference type="Proteomes" id="UP000749040">
    <property type="component" value="Unassembled WGS sequence"/>
</dbReference>
<keyword evidence="3" id="KW-1185">Reference proteome</keyword>
<dbReference type="InterPro" id="IPR011047">
    <property type="entry name" value="Quinoprotein_ADH-like_sf"/>
</dbReference>
<evidence type="ECO:0000313" key="3">
    <source>
        <dbReference type="Proteomes" id="UP000749040"/>
    </source>
</evidence>
<dbReference type="EMBL" id="JADKYB010000031">
    <property type="protein sequence ID" value="MBM9510086.1"/>
    <property type="molecule type" value="Genomic_DNA"/>
</dbReference>
<accession>A0ABS2U5S8</accession>
<dbReference type="Gene3D" id="2.130.10.10">
    <property type="entry name" value="YVTN repeat-like/Quinoprotein amine dehydrogenase"/>
    <property type="match status" value="1"/>
</dbReference>
<feature type="domain" description="Pyrrolo-quinoline quinone repeat" evidence="1">
    <location>
        <begin position="10"/>
        <end position="98"/>
    </location>
</feature>
<name>A0ABS2U5S8_9ACTN</name>
<dbReference type="InterPro" id="IPR015943">
    <property type="entry name" value="WD40/YVTN_repeat-like_dom_sf"/>
</dbReference>
<evidence type="ECO:0000313" key="2">
    <source>
        <dbReference type="EMBL" id="MBM9510086.1"/>
    </source>
</evidence>
<proteinExistence type="predicted"/>
<dbReference type="Pfam" id="PF13360">
    <property type="entry name" value="PQQ_2"/>
    <property type="match status" value="1"/>
</dbReference>
<organism evidence="2 3">
    <name type="scientific">Actinacidiphila acididurans</name>
    <dbReference type="NCBI Taxonomy" id="2784346"/>
    <lineage>
        <taxon>Bacteria</taxon>
        <taxon>Bacillati</taxon>
        <taxon>Actinomycetota</taxon>
        <taxon>Actinomycetes</taxon>
        <taxon>Kitasatosporales</taxon>
        <taxon>Streptomycetaceae</taxon>
        <taxon>Actinacidiphila</taxon>
    </lineage>
</organism>
<comment type="caution">
    <text evidence="2">The sequence shown here is derived from an EMBL/GenBank/DDBJ whole genome shotgun (WGS) entry which is preliminary data.</text>
</comment>
<sequence>MYAPGIRRREAADGAPGWVFRTDAGATDLDADAETAYVGYEDGEIVGLDLRDGTVRWRRHLTVGAVLVVPTALTVAGPGRLLIGTDDGRVLECSVGQGAPC</sequence>